<evidence type="ECO:0000256" key="2">
    <source>
        <dbReference type="SAM" id="MobiDB-lite"/>
    </source>
</evidence>
<dbReference type="PROSITE" id="PS50943">
    <property type="entry name" value="HTH_CROC1"/>
    <property type="match status" value="1"/>
</dbReference>
<keyword evidence="5" id="KW-1185">Reference proteome</keyword>
<protein>
    <submittedName>
        <fullName evidence="4">Cupin domain-containing protein</fullName>
    </submittedName>
</protein>
<dbReference type="InterPro" id="IPR011051">
    <property type="entry name" value="RmlC_Cupin_sf"/>
</dbReference>
<evidence type="ECO:0000313" key="4">
    <source>
        <dbReference type="EMBL" id="MFC5522578.1"/>
    </source>
</evidence>
<dbReference type="PANTHER" id="PTHR46797:SF2">
    <property type="entry name" value="TRANSCRIPTIONAL REGULATOR"/>
    <property type="match status" value="1"/>
</dbReference>
<comment type="caution">
    <text evidence="4">The sequence shown here is derived from an EMBL/GenBank/DDBJ whole genome shotgun (WGS) entry which is preliminary data.</text>
</comment>
<organism evidence="4 5">
    <name type="scientific">Polaromonas jejuensis</name>
    <dbReference type="NCBI Taxonomy" id="457502"/>
    <lineage>
        <taxon>Bacteria</taxon>
        <taxon>Pseudomonadati</taxon>
        <taxon>Pseudomonadota</taxon>
        <taxon>Betaproteobacteria</taxon>
        <taxon>Burkholderiales</taxon>
        <taxon>Comamonadaceae</taxon>
        <taxon>Polaromonas</taxon>
    </lineage>
</organism>
<dbReference type="RefSeq" id="WP_084389741.1">
    <property type="nucleotide sequence ID" value="NZ_JBHSMX010000049.1"/>
</dbReference>
<dbReference type="SUPFAM" id="SSF51182">
    <property type="entry name" value="RmlC-like cupins"/>
    <property type="match status" value="1"/>
</dbReference>
<name>A0ABW0QDB7_9BURK</name>
<reference evidence="5" key="1">
    <citation type="journal article" date="2019" name="Int. J. Syst. Evol. Microbiol.">
        <title>The Global Catalogue of Microorganisms (GCM) 10K type strain sequencing project: providing services to taxonomists for standard genome sequencing and annotation.</title>
        <authorList>
            <consortium name="The Broad Institute Genomics Platform"/>
            <consortium name="The Broad Institute Genome Sequencing Center for Infectious Disease"/>
            <person name="Wu L."/>
            <person name="Ma J."/>
        </authorList>
    </citation>
    <scope>NUCLEOTIDE SEQUENCE [LARGE SCALE GENOMIC DNA]</scope>
    <source>
        <strain evidence="5">CGMCC 4.7277</strain>
    </source>
</reference>
<evidence type="ECO:0000256" key="1">
    <source>
        <dbReference type="ARBA" id="ARBA00023125"/>
    </source>
</evidence>
<feature type="domain" description="HTH cro/C1-type" evidence="3">
    <location>
        <begin position="34"/>
        <end position="88"/>
    </location>
</feature>
<dbReference type="CDD" id="cd02209">
    <property type="entry name" value="cupin_XRE_C"/>
    <property type="match status" value="1"/>
</dbReference>
<dbReference type="Gene3D" id="1.10.260.40">
    <property type="entry name" value="lambda repressor-like DNA-binding domains"/>
    <property type="match status" value="1"/>
</dbReference>
<gene>
    <name evidence="4" type="ORF">ACFPP7_16930</name>
</gene>
<dbReference type="InterPro" id="IPR013096">
    <property type="entry name" value="Cupin_2"/>
</dbReference>
<dbReference type="InterPro" id="IPR010982">
    <property type="entry name" value="Lambda_DNA-bd_dom_sf"/>
</dbReference>
<accession>A0ABW0QDB7</accession>
<dbReference type="InterPro" id="IPR050807">
    <property type="entry name" value="TransReg_Diox_bact_type"/>
</dbReference>
<dbReference type="Gene3D" id="2.60.120.10">
    <property type="entry name" value="Jelly Rolls"/>
    <property type="match status" value="1"/>
</dbReference>
<dbReference type="Pfam" id="PF07883">
    <property type="entry name" value="Cupin_2"/>
    <property type="match status" value="1"/>
</dbReference>
<dbReference type="InterPro" id="IPR014710">
    <property type="entry name" value="RmlC-like_jellyroll"/>
</dbReference>
<dbReference type="InterPro" id="IPR001387">
    <property type="entry name" value="Cro/C1-type_HTH"/>
</dbReference>
<dbReference type="Proteomes" id="UP001596084">
    <property type="component" value="Unassembled WGS sequence"/>
</dbReference>
<dbReference type="SUPFAM" id="SSF47413">
    <property type="entry name" value="lambda repressor-like DNA-binding domains"/>
    <property type="match status" value="1"/>
</dbReference>
<dbReference type="SMART" id="SM00530">
    <property type="entry name" value="HTH_XRE"/>
    <property type="match status" value="1"/>
</dbReference>
<dbReference type="Pfam" id="PF13560">
    <property type="entry name" value="HTH_31"/>
    <property type="match status" value="1"/>
</dbReference>
<evidence type="ECO:0000259" key="3">
    <source>
        <dbReference type="PROSITE" id="PS50943"/>
    </source>
</evidence>
<feature type="region of interest" description="Disordered" evidence="2">
    <location>
        <begin position="1"/>
        <end position="28"/>
    </location>
</feature>
<sequence>MPSNKHPPAAGSTRRDKSVPRPSLDPATILGGRIRHARTRHGFTLKQLVQLAGCSESMLSKIECGLASPSLATLHRIAQALQTNVAELTTLSEAIVSPVTRAAERPVVQFSTGKAGNNSHSIRLERLVPPVRGQLLQGDIHVLDPGATSADSIQHQGEEMGYVLQGSLSLTIGDVTYQLCAGDSFYFASEQAHSYSNMGEAVTKVLWINTPPTF</sequence>
<proteinExistence type="predicted"/>
<dbReference type="EMBL" id="JBHSMX010000049">
    <property type="protein sequence ID" value="MFC5522578.1"/>
    <property type="molecule type" value="Genomic_DNA"/>
</dbReference>
<keyword evidence="1" id="KW-0238">DNA-binding</keyword>
<dbReference type="CDD" id="cd00093">
    <property type="entry name" value="HTH_XRE"/>
    <property type="match status" value="1"/>
</dbReference>
<dbReference type="PANTHER" id="PTHR46797">
    <property type="entry name" value="HTH-TYPE TRANSCRIPTIONAL REGULATOR"/>
    <property type="match status" value="1"/>
</dbReference>
<evidence type="ECO:0000313" key="5">
    <source>
        <dbReference type="Proteomes" id="UP001596084"/>
    </source>
</evidence>